<evidence type="ECO:0000313" key="2">
    <source>
        <dbReference type="Proteomes" id="UP000078419"/>
    </source>
</evidence>
<dbReference type="EMBL" id="FLLR01000021">
    <property type="protein sequence ID" value="SBO14297.1"/>
    <property type="molecule type" value="Genomic_DNA"/>
</dbReference>
<organism evidence="1 2">
    <name type="scientific">Anaplasma phagocytophilum</name>
    <name type="common">Ehrlichia phagocytophila</name>
    <dbReference type="NCBI Taxonomy" id="948"/>
    <lineage>
        <taxon>Bacteria</taxon>
        <taxon>Pseudomonadati</taxon>
        <taxon>Pseudomonadota</taxon>
        <taxon>Alphaproteobacteria</taxon>
        <taxon>Rickettsiales</taxon>
        <taxon>Anaplasmataceae</taxon>
        <taxon>Anaplasma</taxon>
        <taxon>phagocytophilum group</taxon>
    </lineage>
</organism>
<gene>
    <name evidence="1" type="ORF">ANAPC1_00644</name>
</gene>
<reference evidence="2" key="1">
    <citation type="submission" date="2016-03" db="EMBL/GenBank/DDBJ databases">
        <authorList>
            <person name="Loux Valentin"/>
        </authorList>
    </citation>
    <scope>NUCLEOTIDE SEQUENCE [LARGE SCALE GENOMIC DNA]</scope>
    <source>
        <strain evidence="2">C1</strain>
    </source>
</reference>
<accession>A0AA45UT21</accession>
<name>A0AA45UT21_ANAPH</name>
<dbReference type="Proteomes" id="UP000078419">
    <property type="component" value="Unassembled WGS sequence"/>
</dbReference>
<protein>
    <submittedName>
        <fullName evidence="1">Uncharacterized protein</fullName>
    </submittedName>
</protein>
<sequence length="74" mass="8897">MNMEPKNQEIHRVQCRNGDITYPLTQLAALVVRLWVFYPYHSEKIGILREQQPHVFLIRVTVFQYESNIHEDRS</sequence>
<dbReference type="AlphaFoldDB" id="A0AA45UT21"/>
<evidence type="ECO:0000313" key="1">
    <source>
        <dbReference type="EMBL" id="SBO14297.1"/>
    </source>
</evidence>
<comment type="caution">
    <text evidence="1">The sequence shown here is derived from an EMBL/GenBank/DDBJ whole genome shotgun (WGS) entry which is preliminary data.</text>
</comment>
<proteinExistence type="predicted"/>